<name>A0ABV7TC59_9RHOB</name>
<evidence type="ECO:0000313" key="1">
    <source>
        <dbReference type="EMBL" id="MFC3612455.1"/>
    </source>
</evidence>
<dbReference type="Proteomes" id="UP001595629">
    <property type="component" value="Unassembled WGS sequence"/>
</dbReference>
<keyword evidence="2" id="KW-1185">Reference proteome</keyword>
<reference evidence="2" key="1">
    <citation type="journal article" date="2019" name="Int. J. Syst. Evol. Microbiol.">
        <title>The Global Catalogue of Microorganisms (GCM) 10K type strain sequencing project: providing services to taxonomists for standard genome sequencing and annotation.</title>
        <authorList>
            <consortium name="The Broad Institute Genomics Platform"/>
            <consortium name="The Broad Institute Genome Sequencing Center for Infectious Disease"/>
            <person name="Wu L."/>
            <person name="Ma J."/>
        </authorList>
    </citation>
    <scope>NUCLEOTIDE SEQUENCE [LARGE SCALE GENOMIC DNA]</scope>
    <source>
        <strain evidence="2">KCTC 42911</strain>
    </source>
</reference>
<protein>
    <submittedName>
        <fullName evidence="1">Uncharacterized protein</fullName>
    </submittedName>
</protein>
<comment type="caution">
    <text evidence="1">The sequence shown here is derived from an EMBL/GenBank/DDBJ whole genome shotgun (WGS) entry which is preliminary data.</text>
</comment>
<accession>A0ABV7TC59</accession>
<gene>
    <name evidence="1" type="ORF">ACFORG_01670</name>
</gene>
<dbReference type="RefSeq" id="WP_386733638.1">
    <property type="nucleotide sequence ID" value="NZ_JBHRXI010000001.1"/>
</dbReference>
<proteinExistence type="predicted"/>
<dbReference type="EMBL" id="JBHRXI010000001">
    <property type="protein sequence ID" value="MFC3612455.1"/>
    <property type="molecule type" value="Genomic_DNA"/>
</dbReference>
<evidence type="ECO:0000313" key="2">
    <source>
        <dbReference type="Proteomes" id="UP001595629"/>
    </source>
</evidence>
<sequence length="243" mass="26778">MKNVLIVGHSHIGNLQQAFSERAGKVDGLNIEFAPVGSPSYQPNLDAAGELHPTIAQIVREPRFDMIVSCLAGNAHFSLGLVNNPRKYDFVLPQAPDLPLEEGAEILPYGLIRKHLLEMAHETIPVLPAIRAATATPMLHLESPPPVPPGHVRQHAKHFLPLIHHYGLPRPERILRFWHLQAQITKDVCAENGIGCLPIPDSMKDKYGFLVQAAWRDDPTHAGPAYGHAVLDQLAEHLNEVVS</sequence>
<organism evidence="1 2">
    <name type="scientific">Lutimaribacter marinistellae</name>
    <dbReference type="NCBI Taxonomy" id="1820329"/>
    <lineage>
        <taxon>Bacteria</taxon>
        <taxon>Pseudomonadati</taxon>
        <taxon>Pseudomonadota</taxon>
        <taxon>Alphaproteobacteria</taxon>
        <taxon>Rhodobacterales</taxon>
        <taxon>Roseobacteraceae</taxon>
        <taxon>Lutimaribacter</taxon>
    </lineage>
</organism>